<comment type="caution">
    <text evidence="1">The sequence shown here is derived from an EMBL/GenBank/DDBJ whole genome shotgun (WGS) entry which is preliminary data.</text>
</comment>
<evidence type="ECO:0000313" key="1">
    <source>
        <dbReference type="EMBL" id="KAL0564990.1"/>
    </source>
</evidence>
<dbReference type="EMBL" id="JBAHYK010002479">
    <property type="protein sequence ID" value="KAL0564990.1"/>
    <property type="molecule type" value="Genomic_DNA"/>
</dbReference>
<organism evidence="1 2">
    <name type="scientific">Marasmius crinis-equi</name>
    <dbReference type="NCBI Taxonomy" id="585013"/>
    <lineage>
        <taxon>Eukaryota</taxon>
        <taxon>Fungi</taxon>
        <taxon>Dikarya</taxon>
        <taxon>Basidiomycota</taxon>
        <taxon>Agaricomycotina</taxon>
        <taxon>Agaricomycetes</taxon>
        <taxon>Agaricomycetidae</taxon>
        <taxon>Agaricales</taxon>
        <taxon>Marasmiineae</taxon>
        <taxon>Marasmiaceae</taxon>
        <taxon>Marasmius</taxon>
    </lineage>
</organism>
<proteinExistence type="predicted"/>
<accession>A0ABR3EQ25</accession>
<keyword evidence="2" id="KW-1185">Reference proteome</keyword>
<evidence type="ECO:0000313" key="2">
    <source>
        <dbReference type="Proteomes" id="UP001465976"/>
    </source>
</evidence>
<gene>
    <name evidence="1" type="ORF">V5O48_017042</name>
</gene>
<reference evidence="1 2" key="1">
    <citation type="submission" date="2024-02" db="EMBL/GenBank/DDBJ databases">
        <title>A draft genome for the cacao thread blight pathogen Marasmius crinis-equi.</title>
        <authorList>
            <person name="Cohen S.P."/>
            <person name="Baruah I.K."/>
            <person name="Amoako-Attah I."/>
            <person name="Bukari Y."/>
            <person name="Meinhardt L.W."/>
            <person name="Bailey B.A."/>
        </authorList>
    </citation>
    <scope>NUCLEOTIDE SEQUENCE [LARGE SCALE GENOMIC DNA]</scope>
    <source>
        <strain evidence="1 2">GH-76</strain>
    </source>
</reference>
<name>A0ABR3EQ25_9AGAR</name>
<protein>
    <submittedName>
        <fullName evidence="1">Uncharacterized protein</fullName>
    </submittedName>
</protein>
<sequence length="233" mass="25841">MVAGTIMAITILWQHKTAYLISPFMYTLLYSTHNSLREPQVMKDMDDVLGRKWESWPQVKPVTNALTDATSEVLMLIAQHYPVRQATAYADASVEEWADVSEHVLANIAFMATPAALHTCPEIKAFKMGSDLVVSPLTGTTFNQVYTATNGHALTKQMLGGLLPSPDILIDQLKWKDPSQVVDAHAINDSASDTLAEPFRRRLDAYLRGVGHPESLIHEGVFPKQVDLNDKVL</sequence>
<dbReference type="Proteomes" id="UP001465976">
    <property type="component" value="Unassembled WGS sequence"/>
</dbReference>